<dbReference type="PANTHER" id="PTHR33169">
    <property type="entry name" value="PADR-FAMILY TRANSCRIPTIONAL REGULATOR"/>
    <property type="match status" value="1"/>
</dbReference>
<evidence type="ECO:0000313" key="2">
    <source>
        <dbReference type="EMBL" id="SFS12707.1"/>
    </source>
</evidence>
<dbReference type="Gene3D" id="1.10.10.10">
    <property type="entry name" value="Winged helix-like DNA-binding domain superfamily/Winged helix DNA-binding domain"/>
    <property type="match status" value="1"/>
</dbReference>
<dbReference type="NCBIfam" id="TIGR03433">
    <property type="entry name" value="padR_acidobact"/>
    <property type="match status" value="1"/>
</dbReference>
<dbReference type="Proteomes" id="UP000199024">
    <property type="component" value="Unassembled WGS sequence"/>
</dbReference>
<evidence type="ECO:0000259" key="1">
    <source>
        <dbReference type="Pfam" id="PF03551"/>
    </source>
</evidence>
<dbReference type="InterPro" id="IPR017799">
    <property type="entry name" value="Tscrpt_reg_PadR_acidobac-type"/>
</dbReference>
<dbReference type="RefSeq" id="WP_089839152.1">
    <property type="nucleotide sequence ID" value="NZ_FOZL01000001.1"/>
</dbReference>
<dbReference type="Pfam" id="PF03551">
    <property type="entry name" value="PadR"/>
    <property type="match status" value="1"/>
</dbReference>
<dbReference type="AlphaFoldDB" id="A0A1I6MAP3"/>
<dbReference type="InterPro" id="IPR036390">
    <property type="entry name" value="WH_DNA-bd_sf"/>
</dbReference>
<reference evidence="2 3" key="1">
    <citation type="submission" date="2016-10" db="EMBL/GenBank/DDBJ databases">
        <authorList>
            <person name="de Groot N.N."/>
        </authorList>
    </citation>
    <scope>NUCLEOTIDE SEQUENCE [LARGE SCALE GENOMIC DNA]</scope>
    <source>
        <strain evidence="2 3">DSM 21001</strain>
    </source>
</reference>
<dbReference type="InterPro" id="IPR036388">
    <property type="entry name" value="WH-like_DNA-bd_sf"/>
</dbReference>
<keyword evidence="3" id="KW-1185">Reference proteome</keyword>
<accession>A0A1I6MAP3</accession>
<name>A0A1I6MAP3_9BACT</name>
<dbReference type="OrthoDB" id="129273at2"/>
<organism evidence="2 3">
    <name type="scientific">Granulicella pectinivorans</name>
    <dbReference type="NCBI Taxonomy" id="474950"/>
    <lineage>
        <taxon>Bacteria</taxon>
        <taxon>Pseudomonadati</taxon>
        <taxon>Acidobacteriota</taxon>
        <taxon>Terriglobia</taxon>
        <taxon>Terriglobales</taxon>
        <taxon>Acidobacteriaceae</taxon>
        <taxon>Granulicella</taxon>
    </lineage>
</organism>
<dbReference type="InterPro" id="IPR052509">
    <property type="entry name" value="Metal_resp_DNA-bind_regulator"/>
</dbReference>
<dbReference type="EMBL" id="FOZL01000001">
    <property type="protein sequence ID" value="SFS12707.1"/>
    <property type="molecule type" value="Genomic_DNA"/>
</dbReference>
<feature type="domain" description="Transcription regulator PadR N-terminal" evidence="1">
    <location>
        <begin position="16"/>
        <end position="89"/>
    </location>
</feature>
<protein>
    <submittedName>
        <fullName evidence="2">Transcriptional regulator, PadR family</fullName>
    </submittedName>
</protein>
<dbReference type="PANTHER" id="PTHR33169:SF14">
    <property type="entry name" value="TRANSCRIPTIONAL REGULATOR RV3488"/>
    <property type="match status" value="1"/>
</dbReference>
<sequence>MPKKSDLMPGTLDMLILKTLSRGPQHGYGLALSIKRLSDEVLTVEEGSLYPALQRALLQGWVKAEWKMTETNRRARFYTITAVGRKQLSKEISQFEQMIAAIGRILQDPTEAQ</sequence>
<dbReference type="STRING" id="474950.SAMN05421771_2176"/>
<gene>
    <name evidence="2" type="ORF">SAMN05421771_2176</name>
</gene>
<dbReference type="InterPro" id="IPR005149">
    <property type="entry name" value="Tscrpt_reg_PadR_N"/>
</dbReference>
<evidence type="ECO:0000313" key="3">
    <source>
        <dbReference type="Proteomes" id="UP000199024"/>
    </source>
</evidence>
<proteinExistence type="predicted"/>
<dbReference type="SUPFAM" id="SSF46785">
    <property type="entry name" value="Winged helix' DNA-binding domain"/>
    <property type="match status" value="1"/>
</dbReference>